<protein>
    <submittedName>
        <fullName evidence="3">Uncharacterized protein</fullName>
    </submittedName>
</protein>
<comment type="caution">
    <text evidence="3">The sequence shown here is derived from an EMBL/GenBank/DDBJ whole genome shotgun (WGS) entry which is preliminary data.</text>
</comment>
<evidence type="ECO:0000313" key="4">
    <source>
        <dbReference type="Proteomes" id="UP000319255"/>
    </source>
</evidence>
<feature type="non-terminal residue" evidence="3">
    <location>
        <position position="259"/>
    </location>
</feature>
<dbReference type="EMBL" id="VFRP01000031">
    <property type="protein sequence ID" value="TPE47359.1"/>
    <property type="molecule type" value="Genomic_DNA"/>
</dbReference>
<accession>A0A501WCP7</accession>
<gene>
    <name evidence="3" type="ORF">FJM51_20010</name>
</gene>
<evidence type="ECO:0000256" key="1">
    <source>
        <dbReference type="SAM" id="MobiDB-lite"/>
    </source>
</evidence>
<reference evidence="3 4" key="1">
    <citation type="submission" date="2019-06" db="EMBL/GenBank/DDBJ databases">
        <title>A novel bacterium of genus Amaricoccus, isolated from marine sediment.</title>
        <authorList>
            <person name="Huang H."/>
            <person name="Mo K."/>
            <person name="Hu Y."/>
        </authorList>
    </citation>
    <scope>NUCLEOTIDE SEQUENCE [LARGE SCALE GENOMIC DNA]</scope>
    <source>
        <strain evidence="3 4">HB172011</strain>
    </source>
</reference>
<keyword evidence="2" id="KW-0472">Membrane</keyword>
<keyword evidence="2" id="KW-0812">Transmembrane</keyword>
<keyword evidence="2" id="KW-1133">Transmembrane helix</keyword>
<dbReference type="AlphaFoldDB" id="A0A501WCP7"/>
<evidence type="ECO:0000256" key="2">
    <source>
        <dbReference type="SAM" id="Phobius"/>
    </source>
</evidence>
<dbReference type="Proteomes" id="UP000319255">
    <property type="component" value="Unassembled WGS sequence"/>
</dbReference>
<name>A0A501WCP7_9RHOB</name>
<evidence type="ECO:0000313" key="3">
    <source>
        <dbReference type="EMBL" id="TPE47359.1"/>
    </source>
</evidence>
<feature type="region of interest" description="Disordered" evidence="1">
    <location>
        <begin position="235"/>
        <end position="259"/>
    </location>
</feature>
<organism evidence="3 4">
    <name type="scientific">Amaricoccus solimangrovi</name>
    <dbReference type="NCBI Taxonomy" id="2589815"/>
    <lineage>
        <taxon>Bacteria</taxon>
        <taxon>Pseudomonadati</taxon>
        <taxon>Pseudomonadota</taxon>
        <taxon>Alphaproteobacteria</taxon>
        <taxon>Rhodobacterales</taxon>
        <taxon>Paracoccaceae</taxon>
        <taxon>Amaricoccus</taxon>
    </lineage>
</organism>
<proteinExistence type="predicted"/>
<feature type="transmembrane region" description="Helical" evidence="2">
    <location>
        <begin position="195"/>
        <end position="216"/>
    </location>
</feature>
<keyword evidence="4" id="KW-1185">Reference proteome</keyword>
<sequence length="259" mass="25772">MSSEMSRRPVFRLTLGYPILAVVAESPGGGAQAPTEIDLSEPGYGDQLRALAVAIARAGGRLRVALPEGEVWRGLVPAGEGRAAARAMAARALGRAPGALVLVAGAPTPAGELPVAAADRATLAEARGFLRRHGLRPGGFTGAGAFPGFAAAPRLPAGILPAPPDLAALARRLGAPRRALSGLAEFLPGWPPSGAMLACAGLGLACAAVALVAGMAPRGAAPTRLAALAPVEQAAPAAQLGTPTPRLPAALPEARAPRP</sequence>